<dbReference type="EMBL" id="CP032382">
    <property type="protein sequence ID" value="AYB34195.1"/>
    <property type="molecule type" value="Genomic_DNA"/>
</dbReference>
<accession>A0A385SW53</accession>
<evidence type="ECO:0008006" key="3">
    <source>
        <dbReference type="Google" id="ProtNLM"/>
    </source>
</evidence>
<dbReference type="Gene3D" id="3.30.530.20">
    <property type="match status" value="1"/>
</dbReference>
<dbReference type="InterPro" id="IPR023393">
    <property type="entry name" value="START-like_dom_sf"/>
</dbReference>
<dbReference type="SUPFAM" id="SSF55961">
    <property type="entry name" value="Bet v1-like"/>
    <property type="match status" value="1"/>
</dbReference>
<keyword evidence="2" id="KW-1185">Reference proteome</keyword>
<reference evidence="2" key="1">
    <citation type="submission" date="2018-09" db="EMBL/GenBank/DDBJ databases">
        <title>Chryseolinea sp. KIS68-18 isolated from soil.</title>
        <authorList>
            <person name="Weon H.-Y."/>
            <person name="Kwon S.-W."/>
            <person name="Lee S.A."/>
        </authorList>
    </citation>
    <scope>NUCLEOTIDE SEQUENCE [LARGE SCALE GENOMIC DNA]</scope>
    <source>
        <strain evidence="2">KIS68-18</strain>
    </source>
</reference>
<dbReference type="InterPro" id="IPR019587">
    <property type="entry name" value="Polyketide_cyclase/dehydratase"/>
</dbReference>
<gene>
    <name evidence="1" type="ORF">D4L85_28040</name>
</gene>
<dbReference type="OrthoDB" id="595105at2"/>
<proteinExistence type="predicted"/>
<organism evidence="1 2">
    <name type="scientific">Chryseolinea soli</name>
    <dbReference type="NCBI Taxonomy" id="2321403"/>
    <lineage>
        <taxon>Bacteria</taxon>
        <taxon>Pseudomonadati</taxon>
        <taxon>Bacteroidota</taxon>
        <taxon>Cytophagia</taxon>
        <taxon>Cytophagales</taxon>
        <taxon>Fulvivirgaceae</taxon>
        <taxon>Chryseolinea</taxon>
    </lineage>
</organism>
<evidence type="ECO:0000313" key="2">
    <source>
        <dbReference type="Proteomes" id="UP000266183"/>
    </source>
</evidence>
<protein>
    <recommendedName>
        <fullName evidence="3">SRPBCC family protein</fullName>
    </recommendedName>
</protein>
<sequence>MDIYNEIIIHKPIEEVFNFLSNFENLSKWNYYVVKVSKITEGPIATGTVFHQVRKTDEQDFKIIALEFPKVVAIETLPPERHLVMRFNLIAQENHTKVEDAWQVKIPRIVGWFAKKKIQPAVMENLQKLKTLMEAGKVTLQDGRVEVLPAR</sequence>
<dbReference type="Proteomes" id="UP000266183">
    <property type="component" value="Chromosome"/>
</dbReference>
<evidence type="ECO:0000313" key="1">
    <source>
        <dbReference type="EMBL" id="AYB34195.1"/>
    </source>
</evidence>
<dbReference type="RefSeq" id="WP_119757415.1">
    <property type="nucleotide sequence ID" value="NZ_CP032382.1"/>
</dbReference>
<name>A0A385SW53_9BACT</name>
<dbReference type="AlphaFoldDB" id="A0A385SW53"/>
<dbReference type="Pfam" id="PF10604">
    <property type="entry name" value="Polyketide_cyc2"/>
    <property type="match status" value="1"/>
</dbReference>
<dbReference type="KEGG" id="chk:D4L85_28040"/>